<evidence type="ECO:0000313" key="3">
    <source>
        <dbReference type="Proteomes" id="UP000816034"/>
    </source>
</evidence>
<feature type="region of interest" description="Disordered" evidence="1">
    <location>
        <begin position="54"/>
        <end position="77"/>
    </location>
</feature>
<reference evidence="2 3" key="1">
    <citation type="journal article" date="2018" name="BMC Genomics">
        <title>The genome of Naegleria lovaniensis, the basis for a comparative approach to unravel pathogenicity factors of the human pathogenic amoeba N. fowleri.</title>
        <authorList>
            <person name="Liechti N."/>
            <person name="Schurch N."/>
            <person name="Bruggmann R."/>
            <person name="Wittwer M."/>
        </authorList>
    </citation>
    <scope>NUCLEOTIDE SEQUENCE [LARGE SCALE GENOMIC DNA]</scope>
    <source>
        <strain evidence="2 3">ATCC 30569</strain>
    </source>
</reference>
<feature type="region of interest" description="Disordered" evidence="1">
    <location>
        <begin position="1"/>
        <end position="29"/>
    </location>
</feature>
<keyword evidence="3" id="KW-1185">Reference proteome</keyword>
<feature type="compositionally biased region" description="Acidic residues" evidence="1">
    <location>
        <begin position="17"/>
        <end position="26"/>
    </location>
</feature>
<dbReference type="EMBL" id="PYSW02000017">
    <property type="protein sequence ID" value="KAG2385983.1"/>
    <property type="molecule type" value="Genomic_DNA"/>
</dbReference>
<protein>
    <submittedName>
        <fullName evidence="2">Uncharacterized protein</fullName>
    </submittedName>
</protein>
<dbReference type="Proteomes" id="UP000816034">
    <property type="component" value="Unassembled WGS sequence"/>
</dbReference>
<dbReference type="AlphaFoldDB" id="A0AA88GTH2"/>
<name>A0AA88GTH2_NAELO</name>
<comment type="caution">
    <text evidence="2">The sequence shown here is derived from an EMBL/GenBank/DDBJ whole genome shotgun (WGS) entry which is preliminary data.</text>
</comment>
<dbReference type="GeneID" id="68095587"/>
<feature type="compositionally biased region" description="Polar residues" evidence="1">
    <location>
        <begin position="1"/>
        <end position="10"/>
    </location>
</feature>
<dbReference type="RefSeq" id="XP_044549976.1">
    <property type="nucleotide sequence ID" value="XM_044692627.1"/>
</dbReference>
<sequence length="77" mass="9594">MHAPHNQQPERPNEHNNDDDDADEELERLTDEYYDRMYKENVHKYLKEREEFMKAQKQQHTDVYENYEPSEKKTKEH</sequence>
<evidence type="ECO:0000256" key="1">
    <source>
        <dbReference type="SAM" id="MobiDB-lite"/>
    </source>
</evidence>
<accession>A0AA88GTH2</accession>
<proteinExistence type="predicted"/>
<organism evidence="2 3">
    <name type="scientific">Naegleria lovaniensis</name>
    <name type="common">Amoeba</name>
    <dbReference type="NCBI Taxonomy" id="51637"/>
    <lineage>
        <taxon>Eukaryota</taxon>
        <taxon>Discoba</taxon>
        <taxon>Heterolobosea</taxon>
        <taxon>Tetramitia</taxon>
        <taxon>Eutetramitia</taxon>
        <taxon>Vahlkampfiidae</taxon>
        <taxon>Naegleria</taxon>
    </lineage>
</organism>
<evidence type="ECO:0000313" key="2">
    <source>
        <dbReference type="EMBL" id="KAG2385983.1"/>
    </source>
</evidence>
<gene>
    <name evidence="2" type="ORF">C9374_003132</name>
</gene>